<dbReference type="GO" id="GO:1903457">
    <property type="term" value="P:lactate catabolic process"/>
    <property type="evidence" value="ECO:0007669"/>
    <property type="project" value="TreeGrafter"/>
</dbReference>
<organism evidence="12 13">
    <name type="scientific">Tribonema minus</name>
    <dbReference type="NCBI Taxonomy" id="303371"/>
    <lineage>
        <taxon>Eukaryota</taxon>
        <taxon>Sar</taxon>
        <taxon>Stramenopiles</taxon>
        <taxon>Ochrophyta</taxon>
        <taxon>PX clade</taxon>
        <taxon>Xanthophyceae</taxon>
        <taxon>Tribonematales</taxon>
        <taxon>Tribonemataceae</taxon>
        <taxon>Tribonema</taxon>
    </lineage>
</organism>
<dbReference type="GO" id="GO:0004458">
    <property type="term" value="F:D-lactate dehydrogenase (cytochrome) activity"/>
    <property type="evidence" value="ECO:0007669"/>
    <property type="project" value="UniProtKB-EC"/>
</dbReference>
<evidence type="ECO:0000313" key="13">
    <source>
        <dbReference type="Proteomes" id="UP000664859"/>
    </source>
</evidence>
<evidence type="ECO:0000256" key="3">
    <source>
        <dbReference type="ARBA" id="ARBA00008000"/>
    </source>
</evidence>
<name>A0A835YUA6_9STRA</name>
<evidence type="ECO:0000256" key="10">
    <source>
        <dbReference type="SAM" id="SignalP"/>
    </source>
</evidence>
<feature type="chain" id="PRO_5032883563" description="D-lactate dehydrogenase (cytochrome)" evidence="10">
    <location>
        <begin position="17"/>
        <end position="496"/>
    </location>
</feature>
<dbReference type="InterPro" id="IPR004113">
    <property type="entry name" value="FAD-bd_oxidored_4_C"/>
</dbReference>
<gene>
    <name evidence="12" type="ORF">JKP88DRAFT_269069</name>
</gene>
<accession>A0A835YUA6</accession>
<dbReference type="InterPro" id="IPR016169">
    <property type="entry name" value="FAD-bd_PCMH_sub2"/>
</dbReference>
<dbReference type="InterPro" id="IPR036318">
    <property type="entry name" value="FAD-bd_PCMH-like_sf"/>
</dbReference>
<keyword evidence="10" id="KW-0732">Signal</keyword>
<proteinExistence type="inferred from homology"/>
<dbReference type="Pfam" id="PF02913">
    <property type="entry name" value="FAD-oxidase_C"/>
    <property type="match status" value="1"/>
</dbReference>
<dbReference type="EC" id="1.1.2.4" evidence="9"/>
<dbReference type="PROSITE" id="PS51387">
    <property type="entry name" value="FAD_PCMH"/>
    <property type="match status" value="1"/>
</dbReference>
<evidence type="ECO:0000256" key="7">
    <source>
        <dbReference type="ARBA" id="ARBA00023002"/>
    </source>
</evidence>
<evidence type="ECO:0000256" key="6">
    <source>
        <dbReference type="ARBA" id="ARBA00022946"/>
    </source>
</evidence>
<reference evidence="12" key="1">
    <citation type="submission" date="2021-02" db="EMBL/GenBank/DDBJ databases">
        <title>First Annotated Genome of the Yellow-green Alga Tribonema minus.</title>
        <authorList>
            <person name="Mahan K.M."/>
        </authorList>
    </citation>
    <scope>NUCLEOTIDE SEQUENCE</scope>
    <source>
        <strain evidence="12">UTEX B ZZ1240</strain>
    </source>
</reference>
<evidence type="ECO:0000256" key="8">
    <source>
        <dbReference type="ARBA" id="ARBA00023128"/>
    </source>
</evidence>
<feature type="domain" description="FAD-binding PCMH-type" evidence="11">
    <location>
        <begin position="72"/>
        <end position="249"/>
    </location>
</feature>
<dbReference type="EMBL" id="JAFCMP010000445">
    <property type="protein sequence ID" value="KAG5179705.1"/>
    <property type="molecule type" value="Genomic_DNA"/>
</dbReference>
<comment type="cofactor">
    <cofactor evidence="1">
        <name>FAD</name>
        <dbReference type="ChEBI" id="CHEBI:57692"/>
    </cofactor>
</comment>
<dbReference type="InterPro" id="IPR016164">
    <property type="entry name" value="FAD-linked_Oxase-like_C"/>
</dbReference>
<sequence>MLAAAGLIACAGGVLQQETTAHSEASAQQQIQSYLPPGFVEDLIAAVGRDNVCVDEDERESHGKPYNSYHKVDRSPDVIVCPGSTEEVSAVVRLCARHKIPIVPYGGATSVEGQLLAPSGGVSLDFARMKEVVAFSRNDHDVTVQAGLGYIELNDWLRDHGLWFPLDPGPGASVGGMSACRCSGSTAVRYGTMRENVVSMTAVLPNGDIIKTGGRAKKSAAGYDLTRLLVGSEGTLAVITEVTLKVHKIPTYSEGMRVVFRSIAEASAVVQDTLAAGVPVGRAEMLDNTMMKIINVANAQNYPEETTVLFEFAGESPTAVREMQETVAALASRRKPLAITVQTDPAACKQMWRERKEALWAAAAQYPDLECMITDVLEVKTELDASWLPAPIVAHAGDGNFHCLIFFDSAKARDVQEVARLSKHMVERALAMEGTCTGEHGVGYGKIKYLQKELNGAAIRTMVSIKNAIDPNGIMNPGKVVPHKRDPVTGRLVACG</sequence>
<dbReference type="InterPro" id="IPR016171">
    <property type="entry name" value="Vanillyl_alc_oxidase_C-sub2"/>
</dbReference>
<dbReference type="FunFam" id="3.30.70.2740:FF:000001">
    <property type="entry name" value="D-lactate dehydrogenase mitochondrial"/>
    <property type="match status" value="1"/>
</dbReference>
<dbReference type="Pfam" id="PF01565">
    <property type="entry name" value="FAD_binding_4"/>
    <property type="match status" value="1"/>
</dbReference>
<comment type="subcellular location">
    <subcellularLocation>
        <location evidence="2">Mitochondrion</location>
    </subcellularLocation>
</comment>
<dbReference type="FunFam" id="1.10.45.10:FF:000001">
    <property type="entry name" value="D-lactate dehydrogenase mitochondrial"/>
    <property type="match status" value="1"/>
</dbReference>
<dbReference type="AlphaFoldDB" id="A0A835YUA6"/>
<keyword evidence="6" id="KW-0809">Transit peptide</keyword>
<dbReference type="FunFam" id="3.30.465.10:FF:000016">
    <property type="entry name" value="probable D-lactate dehydrogenase, mitochondrial"/>
    <property type="match status" value="1"/>
</dbReference>
<dbReference type="PANTHER" id="PTHR11748:SF111">
    <property type="entry name" value="D-LACTATE DEHYDROGENASE, MITOCHONDRIAL-RELATED"/>
    <property type="match status" value="1"/>
</dbReference>
<dbReference type="SUPFAM" id="SSF55103">
    <property type="entry name" value="FAD-linked oxidases, C-terminal domain"/>
    <property type="match status" value="1"/>
</dbReference>
<dbReference type="GO" id="GO:0071949">
    <property type="term" value="F:FAD binding"/>
    <property type="evidence" value="ECO:0007669"/>
    <property type="project" value="InterPro"/>
</dbReference>
<evidence type="ECO:0000256" key="9">
    <source>
        <dbReference type="ARBA" id="ARBA00038897"/>
    </source>
</evidence>
<evidence type="ECO:0000259" key="11">
    <source>
        <dbReference type="PROSITE" id="PS51387"/>
    </source>
</evidence>
<evidence type="ECO:0000256" key="5">
    <source>
        <dbReference type="ARBA" id="ARBA00022827"/>
    </source>
</evidence>
<dbReference type="SUPFAM" id="SSF56176">
    <property type="entry name" value="FAD-binding/transporter-associated domain-like"/>
    <property type="match status" value="1"/>
</dbReference>
<keyword evidence="4" id="KW-0285">Flavoprotein</keyword>
<dbReference type="InterPro" id="IPR006094">
    <property type="entry name" value="Oxid_FAD_bind_N"/>
</dbReference>
<dbReference type="PANTHER" id="PTHR11748">
    <property type="entry name" value="D-LACTATE DEHYDROGENASE"/>
    <property type="match status" value="1"/>
</dbReference>
<keyword evidence="8" id="KW-0496">Mitochondrion</keyword>
<dbReference type="Gene3D" id="3.30.70.2740">
    <property type="match status" value="1"/>
</dbReference>
<evidence type="ECO:0000256" key="1">
    <source>
        <dbReference type="ARBA" id="ARBA00001974"/>
    </source>
</evidence>
<dbReference type="Proteomes" id="UP000664859">
    <property type="component" value="Unassembled WGS sequence"/>
</dbReference>
<feature type="signal peptide" evidence="10">
    <location>
        <begin position="1"/>
        <end position="16"/>
    </location>
</feature>
<dbReference type="Gene3D" id="1.10.45.10">
    <property type="entry name" value="Vanillyl-alcohol Oxidase, Chain A, domain 4"/>
    <property type="match status" value="1"/>
</dbReference>
<dbReference type="InterPro" id="IPR016166">
    <property type="entry name" value="FAD-bd_PCMH"/>
</dbReference>
<evidence type="ECO:0000313" key="12">
    <source>
        <dbReference type="EMBL" id="KAG5179705.1"/>
    </source>
</evidence>
<keyword evidence="7" id="KW-0560">Oxidoreductase</keyword>
<dbReference type="GO" id="GO:0005739">
    <property type="term" value="C:mitochondrion"/>
    <property type="evidence" value="ECO:0007669"/>
    <property type="project" value="UniProtKB-SubCell"/>
</dbReference>
<dbReference type="Gene3D" id="3.30.465.10">
    <property type="match status" value="1"/>
</dbReference>
<comment type="caution">
    <text evidence="12">The sequence shown here is derived from an EMBL/GenBank/DDBJ whole genome shotgun (WGS) entry which is preliminary data.</text>
</comment>
<protein>
    <recommendedName>
        <fullName evidence="9">D-lactate dehydrogenase (cytochrome)</fullName>
        <ecNumber evidence="9">1.1.2.4</ecNumber>
    </recommendedName>
</protein>
<keyword evidence="13" id="KW-1185">Reference proteome</keyword>
<evidence type="ECO:0000256" key="2">
    <source>
        <dbReference type="ARBA" id="ARBA00004173"/>
    </source>
</evidence>
<comment type="similarity">
    <text evidence="3">Belongs to the FAD-binding oxidoreductase/transferase type 4 family.</text>
</comment>
<evidence type="ECO:0000256" key="4">
    <source>
        <dbReference type="ARBA" id="ARBA00022630"/>
    </source>
</evidence>
<dbReference type="OrthoDB" id="5332616at2759"/>
<dbReference type="GO" id="GO:0008720">
    <property type="term" value="F:D-lactate dehydrogenase (NAD+) activity"/>
    <property type="evidence" value="ECO:0007669"/>
    <property type="project" value="TreeGrafter"/>
</dbReference>
<keyword evidence="5" id="KW-0274">FAD</keyword>